<dbReference type="AlphaFoldDB" id="A0AAE0U986"/>
<proteinExistence type="predicted"/>
<feature type="chain" id="PRO_5042038211" evidence="1">
    <location>
        <begin position="21"/>
        <end position="361"/>
    </location>
</feature>
<reference evidence="2" key="2">
    <citation type="submission" date="2023-06" db="EMBL/GenBank/DDBJ databases">
        <authorList>
            <consortium name="Lawrence Berkeley National Laboratory"/>
            <person name="Haridas S."/>
            <person name="Hensen N."/>
            <person name="Bonometti L."/>
            <person name="Westerberg I."/>
            <person name="Brannstrom I.O."/>
            <person name="Guillou S."/>
            <person name="Cros-Aarteil S."/>
            <person name="Calhoun S."/>
            <person name="Kuo A."/>
            <person name="Mondo S."/>
            <person name="Pangilinan J."/>
            <person name="Riley R."/>
            <person name="LaButti K."/>
            <person name="Andreopoulos B."/>
            <person name="Lipzen A."/>
            <person name="Chen C."/>
            <person name="Yanf M."/>
            <person name="Daum C."/>
            <person name="Ng V."/>
            <person name="Clum A."/>
            <person name="Steindorff A."/>
            <person name="Ohm R."/>
            <person name="Martin F."/>
            <person name="Silar P."/>
            <person name="Natvig D."/>
            <person name="Lalanne C."/>
            <person name="Gautier V."/>
            <person name="Ament-velasquez S.L."/>
            <person name="Kruys A."/>
            <person name="Hutchinson M.I."/>
            <person name="Powell A.J."/>
            <person name="Barry K."/>
            <person name="Miller A.N."/>
            <person name="Grigoriev I.V."/>
            <person name="Debuchy R."/>
            <person name="Gladieux P."/>
            <person name="Thoren M.H."/>
            <person name="Johannesson H."/>
        </authorList>
    </citation>
    <scope>NUCLEOTIDE SEQUENCE</scope>
    <source>
        <strain evidence="2">CBS 232.78</strain>
    </source>
</reference>
<keyword evidence="1" id="KW-0732">Signal</keyword>
<organism evidence="2 3">
    <name type="scientific">Podospora didyma</name>
    <dbReference type="NCBI Taxonomy" id="330526"/>
    <lineage>
        <taxon>Eukaryota</taxon>
        <taxon>Fungi</taxon>
        <taxon>Dikarya</taxon>
        <taxon>Ascomycota</taxon>
        <taxon>Pezizomycotina</taxon>
        <taxon>Sordariomycetes</taxon>
        <taxon>Sordariomycetidae</taxon>
        <taxon>Sordariales</taxon>
        <taxon>Podosporaceae</taxon>
        <taxon>Podospora</taxon>
    </lineage>
</organism>
<feature type="signal peptide" evidence="1">
    <location>
        <begin position="1"/>
        <end position="20"/>
    </location>
</feature>
<gene>
    <name evidence="2" type="ORF">B0H63DRAFT_506759</name>
</gene>
<sequence length="361" mass="39445">MAGNTSAFLWLMLLLKATWAQQLNQWDQTIFGIGGSPGHWGDNMVDKDPSTFAEVAFTPGQGYQFALLLNFARQYQGLYIQSSGDFITDYYVNAQRYQLGFPIVGRVCGATSNFTLVTFTSPEGSPFIYTDSLFITVKATLGTTAIINEVYPIYAGDTIFYPNNSLPVTNLTAPCPGEPTPTTPPTPSSTPAFTPTYTFPPGPTQTIPGHPNATLNRWKDGLNSNGVSILPIILANPSEDSPSPEPAMTDYNFSTYFTQETATFTFLFNDDLAYEGLYIQSLPDDYITAISVDGGWPVDWTIGRVSGATSEWTVVRFVDKQGNPAAVTTGAFYFRIDGTLNGRIQIVDIYPIYAGDMIADL</sequence>
<protein>
    <submittedName>
        <fullName evidence="2">Uncharacterized protein</fullName>
    </submittedName>
</protein>
<keyword evidence="3" id="KW-1185">Reference proteome</keyword>
<accession>A0AAE0U986</accession>
<dbReference type="Proteomes" id="UP001285441">
    <property type="component" value="Unassembled WGS sequence"/>
</dbReference>
<evidence type="ECO:0000256" key="1">
    <source>
        <dbReference type="SAM" id="SignalP"/>
    </source>
</evidence>
<comment type="caution">
    <text evidence="2">The sequence shown here is derived from an EMBL/GenBank/DDBJ whole genome shotgun (WGS) entry which is preliminary data.</text>
</comment>
<dbReference type="EMBL" id="JAULSW010000001">
    <property type="protein sequence ID" value="KAK3395260.1"/>
    <property type="molecule type" value="Genomic_DNA"/>
</dbReference>
<reference evidence="2" key="1">
    <citation type="journal article" date="2023" name="Mol. Phylogenet. Evol.">
        <title>Genome-scale phylogeny and comparative genomics of the fungal order Sordariales.</title>
        <authorList>
            <person name="Hensen N."/>
            <person name="Bonometti L."/>
            <person name="Westerberg I."/>
            <person name="Brannstrom I.O."/>
            <person name="Guillou S."/>
            <person name="Cros-Aarteil S."/>
            <person name="Calhoun S."/>
            <person name="Haridas S."/>
            <person name="Kuo A."/>
            <person name="Mondo S."/>
            <person name="Pangilinan J."/>
            <person name="Riley R."/>
            <person name="LaButti K."/>
            <person name="Andreopoulos B."/>
            <person name="Lipzen A."/>
            <person name="Chen C."/>
            <person name="Yan M."/>
            <person name="Daum C."/>
            <person name="Ng V."/>
            <person name="Clum A."/>
            <person name="Steindorff A."/>
            <person name="Ohm R.A."/>
            <person name="Martin F."/>
            <person name="Silar P."/>
            <person name="Natvig D.O."/>
            <person name="Lalanne C."/>
            <person name="Gautier V."/>
            <person name="Ament-Velasquez S.L."/>
            <person name="Kruys A."/>
            <person name="Hutchinson M.I."/>
            <person name="Powell A.J."/>
            <person name="Barry K."/>
            <person name="Miller A.N."/>
            <person name="Grigoriev I.V."/>
            <person name="Debuchy R."/>
            <person name="Gladieux P."/>
            <person name="Hiltunen Thoren M."/>
            <person name="Johannesson H."/>
        </authorList>
    </citation>
    <scope>NUCLEOTIDE SEQUENCE</scope>
    <source>
        <strain evidence="2">CBS 232.78</strain>
    </source>
</reference>
<name>A0AAE0U986_9PEZI</name>
<evidence type="ECO:0000313" key="2">
    <source>
        <dbReference type="EMBL" id="KAK3395260.1"/>
    </source>
</evidence>
<evidence type="ECO:0000313" key="3">
    <source>
        <dbReference type="Proteomes" id="UP001285441"/>
    </source>
</evidence>